<evidence type="ECO:0000313" key="2">
    <source>
        <dbReference type="EMBL" id="PNC18610.1"/>
    </source>
</evidence>
<sequence>MKRSFWIGIICAACCLGNISSSSAVQTASIGSTFSCTFLDSGDQGFFDSSSTHTWDQGQIDAAIRALSTWDSLINSTPGRTLTVGLTWYDGANSSTLASAYSPYFYYKSNGSQQVSTLAESVWRDGSTRAGTGYDIYIQCNTAHLSSLYYEDALSPEHTGKYDFQSILTHEVGHTVGFLSLATQTGSFQVQARNTPAAYSTMLYTRYDSLLTNQEGQSIVNKAGNGNTAFTLGETLSLDDTGLTAYNPPTWQQGSSMAHIDSASDRDALMQYSLSPDTYHRTLTEGEMELMRSMGWNMVPEPCTSALALLGLAALTLRRRRF</sequence>
<dbReference type="GO" id="GO:0008237">
    <property type="term" value="F:metallopeptidase activity"/>
    <property type="evidence" value="ECO:0007669"/>
    <property type="project" value="InterPro"/>
</dbReference>
<keyword evidence="1" id="KW-0732">Signal</keyword>
<evidence type="ECO:0000256" key="1">
    <source>
        <dbReference type="SAM" id="SignalP"/>
    </source>
</evidence>
<evidence type="ECO:0000313" key="3">
    <source>
        <dbReference type="Proteomes" id="UP000236000"/>
    </source>
</evidence>
<feature type="chain" id="PRO_5015009419" description="PEP-CTERM protein-sorting domain-containing protein" evidence="1">
    <location>
        <begin position="25"/>
        <end position="322"/>
    </location>
</feature>
<dbReference type="AlphaFoldDB" id="A0A2N8HEP8"/>
<comment type="caution">
    <text evidence="2">The sequence shown here is derived from an EMBL/GenBank/DDBJ whole genome shotgun (WGS) entry which is preliminary data.</text>
</comment>
<reference evidence="2 3" key="1">
    <citation type="journal article" date="2017" name="BMC Genomics">
        <title>Genome sequencing of 39 Akkermansia muciniphila isolates reveals its population structure, genomic and functional diverisity, and global distribution in mammalian gut microbiotas.</title>
        <authorList>
            <person name="Guo X."/>
            <person name="Li S."/>
            <person name="Zhang J."/>
            <person name="Wu F."/>
            <person name="Li X."/>
            <person name="Wu D."/>
            <person name="Zhang M."/>
            <person name="Ou Z."/>
            <person name="Jie Z."/>
            <person name="Yan Q."/>
            <person name="Li P."/>
            <person name="Yi J."/>
            <person name="Peng Y."/>
        </authorList>
    </citation>
    <scope>NUCLEOTIDE SEQUENCE [LARGE SCALE GENOMIC DNA]</scope>
    <source>
        <strain evidence="2 3">GP24</strain>
    </source>
</reference>
<dbReference type="SUPFAM" id="SSF55486">
    <property type="entry name" value="Metalloproteases ('zincins'), catalytic domain"/>
    <property type="match status" value="1"/>
</dbReference>
<gene>
    <name evidence="2" type="ORF">CXU22_04700</name>
</gene>
<protein>
    <recommendedName>
        <fullName evidence="4">PEP-CTERM protein-sorting domain-containing protein</fullName>
    </recommendedName>
</protein>
<organism evidence="2 3">
    <name type="scientific">Akkermansia muciniphila</name>
    <dbReference type="NCBI Taxonomy" id="239935"/>
    <lineage>
        <taxon>Bacteria</taxon>
        <taxon>Pseudomonadati</taxon>
        <taxon>Verrucomicrobiota</taxon>
        <taxon>Verrucomicrobiia</taxon>
        <taxon>Verrucomicrobiales</taxon>
        <taxon>Akkermansiaceae</taxon>
        <taxon>Akkermansia</taxon>
    </lineage>
</organism>
<dbReference type="InterPro" id="IPR024079">
    <property type="entry name" value="MetalloPept_cat_dom_sf"/>
</dbReference>
<dbReference type="Proteomes" id="UP000236000">
    <property type="component" value="Unassembled WGS sequence"/>
</dbReference>
<proteinExistence type="predicted"/>
<feature type="signal peptide" evidence="1">
    <location>
        <begin position="1"/>
        <end position="24"/>
    </location>
</feature>
<name>A0A2N8HEP8_9BACT</name>
<dbReference type="EMBL" id="PJKA01000007">
    <property type="protein sequence ID" value="PNC18610.1"/>
    <property type="molecule type" value="Genomic_DNA"/>
</dbReference>
<dbReference type="RefSeq" id="WP_102713071.1">
    <property type="nucleotide sequence ID" value="NZ_PJKA01000007.1"/>
</dbReference>
<evidence type="ECO:0008006" key="4">
    <source>
        <dbReference type="Google" id="ProtNLM"/>
    </source>
</evidence>
<accession>A0A2N8HEP8</accession>
<dbReference type="OrthoDB" id="614750at2"/>
<dbReference type="Gene3D" id="3.40.390.10">
    <property type="entry name" value="Collagenase (Catalytic Domain)"/>
    <property type="match status" value="1"/>
</dbReference>